<dbReference type="PANTHER" id="PTHR34524:SF6">
    <property type="entry name" value="CALCYPHOSINE LIKE"/>
    <property type="match status" value="1"/>
</dbReference>
<feature type="domain" description="EF-hand" evidence="4">
    <location>
        <begin position="162"/>
        <end position="197"/>
    </location>
</feature>
<dbReference type="EMBL" id="JWZX01000984">
    <property type="protein sequence ID" value="KOO35099.1"/>
    <property type="molecule type" value="Genomic_DNA"/>
</dbReference>
<dbReference type="OrthoDB" id="444540at2759"/>
<dbReference type="Pfam" id="PF13499">
    <property type="entry name" value="EF-hand_7"/>
    <property type="match status" value="2"/>
</dbReference>
<keyword evidence="1" id="KW-0479">Metal-binding</keyword>
<keyword evidence="2" id="KW-0677">Repeat</keyword>
<dbReference type="PROSITE" id="PS50222">
    <property type="entry name" value="EF_HAND_2"/>
    <property type="match status" value="4"/>
</dbReference>
<dbReference type="Gene3D" id="1.10.238.10">
    <property type="entry name" value="EF-hand"/>
    <property type="match status" value="2"/>
</dbReference>
<dbReference type="InterPro" id="IPR051581">
    <property type="entry name" value="Ca-bind"/>
</dbReference>
<dbReference type="InterPro" id="IPR018247">
    <property type="entry name" value="EF_Hand_1_Ca_BS"/>
</dbReference>
<dbReference type="InterPro" id="IPR011992">
    <property type="entry name" value="EF-hand-dom_pair"/>
</dbReference>
<evidence type="ECO:0000313" key="6">
    <source>
        <dbReference type="Proteomes" id="UP000037460"/>
    </source>
</evidence>
<reference evidence="6" key="1">
    <citation type="journal article" date="2015" name="PLoS Genet.">
        <title>Genome Sequence and Transcriptome Analyses of Chrysochromulina tobin: Metabolic Tools for Enhanced Algal Fitness in the Prominent Order Prymnesiales (Haptophyceae).</title>
        <authorList>
            <person name="Hovde B.T."/>
            <person name="Deodato C.R."/>
            <person name="Hunsperger H.M."/>
            <person name="Ryken S.A."/>
            <person name="Yost W."/>
            <person name="Jha R.K."/>
            <person name="Patterson J."/>
            <person name="Monnat R.J. Jr."/>
            <person name="Barlow S.B."/>
            <person name="Starkenburg S.R."/>
            <person name="Cattolico R.A."/>
        </authorList>
    </citation>
    <scope>NUCLEOTIDE SEQUENCE</scope>
    <source>
        <strain evidence="6">CCMP291</strain>
    </source>
</reference>
<comment type="caution">
    <text evidence="5">The sequence shown here is derived from an EMBL/GenBank/DDBJ whole genome shotgun (WGS) entry which is preliminary data.</text>
</comment>
<proteinExistence type="predicted"/>
<feature type="domain" description="EF-hand" evidence="4">
    <location>
        <begin position="126"/>
        <end position="161"/>
    </location>
</feature>
<dbReference type="AlphaFoldDB" id="A0A0M0K8H6"/>
<dbReference type="PROSITE" id="PS00018">
    <property type="entry name" value="EF_HAND_1"/>
    <property type="match status" value="4"/>
</dbReference>
<dbReference type="CDD" id="cd00051">
    <property type="entry name" value="EFh"/>
    <property type="match status" value="2"/>
</dbReference>
<dbReference type="Proteomes" id="UP000037460">
    <property type="component" value="Unassembled WGS sequence"/>
</dbReference>
<dbReference type="PANTHER" id="PTHR34524">
    <property type="entry name" value="CALCYPHOSIN"/>
    <property type="match status" value="1"/>
</dbReference>
<gene>
    <name evidence="5" type="ORF">Ctob_014553</name>
</gene>
<sequence>MRDALARSVTKISEIFQRWDEDGNGTVDEKEFRRAILTLGFSDVPVQQIDQIFREFDEDRSGSISRFEIEKRLRKFAGVIVEQKHELRRLDETIRERTGAALSNTVKLDRESEKPIAEQLREVLAANMVRVIDLFRDWDEDHNGLIDKDEFFKGITALGVEATRVEAEALFEEFDLDGGGTIEYKELNKLLRQRMRPSRLRRVASEPLRLHQLMPPGPTRASFRSHLAASQSQTTLTPLGELGQSSTVGHGLTSSNYALKSTLRANPFAYLSTFPPQRLDINERASQWWAPMHGQDWRRTRSKVIIKLPPVVRAAP</sequence>
<name>A0A0M0K8H6_9EUKA</name>
<evidence type="ECO:0000313" key="5">
    <source>
        <dbReference type="EMBL" id="KOO35099.1"/>
    </source>
</evidence>
<keyword evidence="6" id="KW-1185">Reference proteome</keyword>
<dbReference type="GO" id="GO:0005509">
    <property type="term" value="F:calcium ion binding"/>
    <property type="evidence" value="ECO:0007669"/>
    <property type="project" value="InterPro"/>
</dbReference>
<dbReference type="SMART" id="SM00054">
    <property type="entry name" value="EFh"/>
    <property type="match status" value="4"/>
</dbReference>
<protein>
    <submittedName>
        <fullName evidence="5">Regulator of chromosome condensation</fullName>
    </submittedName>
</protein>
<evidence type="ECO:0000256" key="3">
    <source>
        <dbReference type="ARBA" id="ARBA00022837"/>
    </source>
</evidence>
<accession>A0A0M0K8H6</accession>
<evidence type="ECO:0000256" key="2">
    <source>
        <dbReference type="ARBA" id="ARBA00022737"/>
    </source>
</evidence>
<feature type="domain" description="EF-hand" evidence="4">
    <location>
        <begin position="7"/>
        <end position="42"/>
    </location>
</feature>
<dbReference type="SUPFAM" id="SSF47473">
    <property type="entry name" value="EF-hand"/>
    <property type="match status" value="1"/>
</dbReference>
<feature type="domain" description="EF-hand" evidence="4">
    <location>
        <begin position="44"/>
        <end position="79"/>
    </location>
</feature>
<evidence type="ECO:0000256" key="1">
    <source>
        <dbReference type="ARBA" id="ARBA00022723"/>
    </source>
</evidence>
<evidence type="ECO:0000259" key="4">
    <source>
        <dbReference type="PROSITE" id="PS50222"/>
    </source>
</evidence>
<dbReference type="InterPro" id="IPR002048">
    <property type="entry name" value="EF_hand_dom"/>
</dbReference>
<organism evidence="5 6">
    <name type="scientific">Chrysochromulina tobinii</name>
    <dbReference type="NCBI Taxonomy" id="1460289"/>
    <lineage>
        <taxon>Eukaryota</taxon>
        <taxon>Haptista</taxon>
        <taxon>Haptophyta</taxon>
        <taxon>Prymnesiophyceae</taxon>
        <taxon>Prymnesiales</taxon>
        <taxon>Chrysochromulinaceae</taxon>
        <taxon>Chrysochromulina</taxon>
    </lineage>
</organism>
<keyword evidence="3" id="KW-0106">Calcium</keyword>